<evidence type="ECO:0000313" key="2">
    <source>
        <dbReference type="EMBL" id="KIJ90739.1"/>
    </source>
</evidence>
<dbReference type="EMBL" id="KN839119">
    <property type="protein sequence ID" value="KIJ90739.1"/>
    <property type="molecule type" value="Genomic_DNA"/>
</dbReference>
<proteinExistence type="predicted"/>
<evidence type="ECO:0000313" key="3">
    <source>
        <dbReference type="Proteomes" id="UP000054477"/>
    </source>
</evidence>
<organism evidence="2 3">
    <name type="scientific">Laccaria amethystina LaAM-08-1</name>
    <dbReference type="NCBI Taxonomy" id="1095629"/>
    <lineage>
        <taxon>Eukaryota</taxon>
        <taxon>Fungi</taxon>
        <taxon>Dikarya</taxon>
        <taxon>Basidiomycota</taxon>
        <taxon>Agaricomycotina</taxon>
        <taxon>Agaricomycetes</taxon>
        <taxon>Agaricomycetidae</taxon>
        <taxon>Agaricales</taxon>
        <taxon>Agaricineae</taxon>
        <taxon>Hydnangiaceae</taxon>
        <taxon>Laccaria</taxon>
    </lineage>
</organism>
<protein>
    <submittedName>
        <fullName evidence="2">Uncharacterized protein</fullName>
    </submittedName>
</protein>
<feature type="compositionally biased region" description="Polar residues" evidence="1">
    <location>
        <begin position="1"/>
        <end position="20"/>
    </location>
</feature>
<name>A0A0C9WH82_9AGAR</name>
<feature type="region of interest" description="Disordered" evidence="1">
    <location>
        <begin position="1"/>
        <end position="31"/>
    </location>
</feature>
<evidence type="ECO:0000256" key="1">
    <source>
        <dbReference type="SAM" id="MobiDB-lite"/>
    </source>
</evidence>
<dbReference type="HOGENOM" id="CLU_060883_0_0_1"/>
<dbReference type="Proteomes" id="UP000054477">
    <property type="component" value="Unassembled WGS sequence"/>
</dbReference>
<accession>A0A0C9WH82</accession>
<gene>
    <name evidence="2" type="ORF">K443DRAFT_657906</name>
</gene>
<keyword evidence="3" id="KW-1185">Reference proteome</keyword>
<dbReference type="OrthoDB" id="3060162at2759"/>
<reference evidence="2 3" key="1">
    <citation type="submission" date="2014-04" db="EMBL/GenBank/DDBJ databases">
        <authorList>
            <consortium name="DOE Joint Genome Institute"/>
            <person name="Kuo A."/>
            <person name="Kohler A."/>
            <person name="Nagy L.G."/>
            <person name="Floudas D."/>
            <person name="Copeland A."/>
            <person name="Barry K.W."/>
            <person name="Cichocki N."/>
            <person name="Veneault-Fourrey C."/>
            <person name="LaButti K."/>
            <person name="Lindquist E.A."/>
            <person name="Lipzen A."/>
            <person name="Lundell T."/>
            <person name="Morin E."/>
            <person name="Murat C."/>
            <person name="Sun H."/>
            <person name="Tunlid A."/>
            <person name="Henrissat B."/>
            <person name="Grigoriev I.V."/>
            <person name="Hibbett D.S."/>
            <person name="Martin F."/>
            <person name="Nordberg H.P."/>
            <person name="Cantor M.N."/>
            <person name="Hua S.X."/>
        </authorList>
    </citation>
    <scope>NUCLEOTIDE SEQUENCE [LARGE SCALE GENOMIC DNA]</scope>
    <source>
        <strain evidence="2 3">LaAM-08-1</strain>
    </source>
</reference>
<sequence>MPSQPSQDTGLNSNNDQNHPPTLPTSHPDYQCPSEAWLKNPAWIDGGVNPPRFYYSHEEINEALVAAGVTPRTEYNQQLAQVTPTPAQSNRPAPLTPSLANGSNNYYRTAIGETLPTSVGHLVNVSLVHPIAAAPSTARGKAAPKKGRTTKMDTIKLDAVSRIDFVKAILKIHGLAETFSPGVHSGPNFKIWWSGASGGKGGAPLIQNDHQFGVALAALLKKDKSKLPLGISDAAAARTDEELVYGTRIPHVEGFSDATQLHGRFILELKKKWPCQQHHGEHGEPGFCYVNPTWVTRNKAAGIVWGLGDTKQSCWDHLGVG</sequence>
<dbReference type="AlphaFoldDB" id="A0A0C9WH82"/>
<reference evidence="3" key="2">
    <citation type="submission" date="2015-01" db="EMBL/GenBank/DDBJ databases">
        <title>Evolutionary Origins and Diversification of the Mycorrhizal Mutualists.</title>
        <authorList>
            <consortium name="DOE Joint Genome Institute"/>
            <consortium name="Mycorrhizal Genomics Consortium"/>
            <person name="Kohler A."/>
            <person name="Kuo A."/>
            <person name="Nagy L.G."/>
            <person name="Floudas D."/>
            <person name="Copeland A."/>
            <person name="Barry K.W."/>
            <person name="Cichocki N."/>
            <person name="Veneault-Fourrey C."/>
            <person name="LaButti K."/>
            <person name="Lindquist E.A."/>
            <person name="Lipzen A."/>
            <person name="Lundell T."/>
            <person name="Morin E."/>
            <person name="Murat C."/>
            <person name="Riley R."/>
            <person name="Ohm R."/>
            <person name="Sun H."/>
            <person name="Tunlid A."/>
            <person name="Henrissat B."/>
            <person name="Grigoriev I.V."/>
            <person name="Hibbett D.S."/>
            <person name="Martin F."/>
        </authorList>
    </citation>
    <scope>NUCLEOTIDE SEQUENCE [LARGE SCALE GENOMIC DNA]</scope>
    <source>
        <strain evidence="3">LaAM-08-1</strain>
    </source>
</reference>